<dbReference type="InterPro" id="IPR054828">
    <property type="entry name" value="Vit_B12_bind_prot"/>
</dbReference>
<dbReference type="PANTHER" id="PTHR30535">
    <property type="entry name" value="VITAMIN B12-BINDING PROTEIN"/>
    <property type="match status" value="1"/>
</dbReference>
<proteinExistence type="predicted"/>
<dbReference type="PROSITE" id="PS50983">
    <property type="entry name" value="FE_B12_PBP"/>
    <property type="match status" value="1"/>
</dbReference>
<name>Q3ASM8_CHLCH</name>
<gene>
    <name evidence="3" type="ordered locus">Cag_0726</name>
</gene>
<dbReference type="CDD" id="cd01144">
    <property type="entry name" value="BtuF"/>
    <property type="match status" value="1"/>
</dbReference>
<dbReference type="Pfam" id="PF01497">
    <property type="entry name" value="Peripla_BP_2"/>
    <property type="match status" value="1"/>
</dbReference>
<dbReference type="eggNOG" id="COG0614">
    <property type="taxonomic scope" value="Bacteria"/>
</dbReference>
<dbReference type="HOGENOM" id="CLU_038034_2_8_10"/>
<sequence>MPKPFTHNIRMLSLVATWLVLMLSVVGCQPKATDENTLASSAQSSAKPRIVSLAPSVTEMLYAIGAGEQLVGRTSACDFPAEAEKVPVAGAFGKPSLEMLASMHPDMVIAVDLEDKRNSDKIRELGIRMEHITCTTPDEIPEALRTLGRLTKNERQADSLASVISKGLAEFRKQAPPTAQRPTIYLELWDDPFWTGGKTSYTSALIATAGGRNIGDVVEKDYFEISQEWVIQQNPDVIACMYMARNSSATDKVKERAGWNTIKAVQQKRVYDRFDNSLFLRPGPRVLEGIAEMHKTLYPVNVGK</sequence>
<evidence type="ECO:0000259" key="2">
    <source>
        <dbReference type="PROSITE" id="PS50983"/>
    </source>
</evidence>
<dbReference type="Gene3D" id="3.40.50.1980">
    <property type="entry name" value="Nitrogenase molybdenum iron protein domain"/>
    <property type="match status" value="2"/>
</dbReference>
<evidence type="ECO:0000256" key="1">
    <source>
        <dbReference type="ARBA" id="ARBA00022729"/>
    </source>
</evidence>
<dbReference type="InterPro" id="IPR002491">
    <property type="entry name" value="ABC_transptr_periplasmic_BD"/>
</dbReference>
<dbReference type="GO" id="GO:0071281">
    <property type="term" value="P:cellular response to iron ion"/>
    <property type="evidence" value="ECO:0007669"/>
    <property type="project" value="TreeGrafter"/>
</dbReference>
<accession>Q3ASM8</accession>
<keyword evidence="1" id="KW-0732">Signal</keyword>
<dbReference type="KEGG" id="cch:Cag_0726"/>
<dbReference type="EMBL" id="CP000108">
    <property type="protein sequence ID" value="ABB27997.1"/>
    <property type="molecule type" value="Genomic_DNA"/>
</dbReference>
<dbReference type="SUPFAM" id="SSF53807">
    <property type="entry name" value="Helical backbone' metal receptor"/>
    <property type="match status" value="1"/>
</dbReference>
<dbReference type="PROSITE" id="PS51257">
    <property type="entry name" value="PROKAR_LIPOPROTEIN"/>
    <property type="match status" value="1"/>
</dbReference>
<dbReference type="NCBIfam" id="NF038402">
    <property type="entry name" value="TroA_like"/>
    <property type="match status" value="1"/>
</dbReference>
<dbReference type="STRING" id="340177.Cag_0726"/>
<evidence type="ECO:0000313" key="3">
    <source>
        <dbReference type="EMBL" id="ABB27997.1"/>
    </source>
</evidence>
<protein>
    <submittedName>
        <fullName evidence="3">ABC transporter, periplasmic substrate-binding protein</fullName>
    </submittedName>
</protein>
<dbReference type="AlphaFoldDB" id="Q3ASM8"/>
<dbReference type="InterPro" id="IPR050902">
    <property type="entry name" value="ABC_Transporter_SBP"/>
</dbReference>
<reference evidence="3" key="1">
    <citation type="submission" date="2005-08" db="EMBL/GenBank/DDBJ databases">
        <title>Complete sequence of Chlorobium chlorochromatii CaD3.</title>
        <authorList>
            <person name="Copeland A."/>
            <person name="Lucas S."/>
            <person name="Lapidus A."/>
            <person name="Barry K."/>
            <person name="Detter J.C."/>
            <person name="Glavina T."/>
            <person name="Hammon N."/>
            <person name="Israni S."/>
            <person name="Pitluck S."/>
            <person name="Bryant D."/>
            <person name="Schmutz J."/>
            <person name="Larimer F."/>
            <person name="Land M."/>
            <person name="Kyrpides N."/>
            <person name="Ivanova N."/>
            <person name="Richardson P."/>
        </authorList>
    </citation>
    <scope>NUCLEOTIDE SEQUENCE [LARGE SCALE GENOMIC DNA]</scope>
    <source>
        <strain evidence="3">CaD3</strain>
    </source>
</reference>
<dbReference type="PANTHER" id="PTHR30535:SF34">
    <property type="entry name" value="MOLYBDATE-BINDING PROTEIN MOLA"/>
    <property type="match status" value="1"/>
</dbReference>
<feature type="domain" description="Fe/B12 periplasmic-binding" evidence="2">
    <location>
        <begin position="49"/>
        <end position="301"/>
    </location>
</feature>
<organism evidence="3">
    <name type="scientific">Chlorobium chlorochromatii (strain CaD3)</name>
    <dbReference type="NCBI Taxonomy" id="340177"/>
    <lineage>
        <taxon>Bacteria</taxon>
        <taxon>Pseudomonadati</taxon>
        <taxon>Chlorobiota</taxon>
        <taxon>Chlorobiia</taxon>
        <taxon>Chlorobiales</taxon>
        <taxon>Chlorobiaceae</taxon>
        <taxon>Chlorobium/Pelodictyon group</taxon>
        <taxon>Chlorobium</taxon>
    </lineage>
</organism>